<evidence type="ECO:0000313" key="1">
    <source>
        <dbReference type="EMBL" id="MEX0380451.1"/>
    </source>
</evidence>
<sequence length="159" mass="18696">MADKIDKILRNYFTGRLDLMIKQRTDELKNVHVDDEDKYLPVVKKDKLTGELHTDWKKVFSRSEDDNIGGGRAQNKHTRPLEDMMIRVESDPVLNRLNKQKEDVERWLATFEPDKQKVVAYYYASKSVTWVKVAQQFHISERTAQAWRVEIKHILGAVL</sequence>
<accession>A0ABV3S421</accession>
<dbReference type="Proteomes" id="UP001556617">
    <property type="component" value="Unassembled WGS sequence"/>
</dbReference>
<dbReference type="RefSeq" id="WP_367973856.1">
    <property type="nucleotide sequence ID" value="NZ_JBFPEQ010000001.1"/>
</dbReference>
<dbReference type="InterPro" id="IPR006523">
    <property type="entry name" value="RinA"/>
</dbReference>
<organism evidence="1 2">
    <name type="scientific">Leuconostoc aquikimchii</name>
    <dbReference type="NCBI Taxonomy" id="3236804"/>
    <lineage>
        <taxon>Bacteria</taxon>
        <taxon>Bacillati</taxon>
        <taxon>Bacillota</taxon>
        <taxon>Bacilli</taxon>
        <taxon>Lactobacillales</taxon>
        <taxon>Lactobacillaceae</taxon>
        <taxon>Leuconostoc</taxon>
    </lineage>
</organism>
<reference evidence="1 2" key="1">
    <citation type="submission" date="2024-07" db="EMBL/GenBank/DDBJ databases">
        <authorList>
            <person name="Yun M."/>
        </authorList>
    </citation>
    <scope>NUCLEOTIDE SEQUENCE [LARGE SCALE GENOMIC DNA]</scope>
    <source>
        <strain evidence="1 2">MS01</strain>
    </source>
</reference>
<dbReference type="NCBIfam" id="TIGR01636">
    <property type="entry name" value="phage_rinA"/>
    <property type="match status" value="1"/>
</dbReference>
<protein>
    <submittedName>
        <fullName evidence="1">Transcriptional activator</fullName>
    </submittedName>
</protein>
<keyword evidence="2" id="KW-1185">Reference proteome</keyword>
<name>A0ABV3S421_9LACO</name>
<evidence type="ECO:0000313" key="2">
    <source>
        <dbReference type="Proteomes" id="UP001556617"/>
    </source>
</evidence>
<proteinExistence type="predicted"/>
<gene>
    <name evidence="1" type="ORF">AB3K24_03685</name>
</gene>
<comment type="caution">
    <text evidence="1">The sequence shown here is derived from an EMBL/GenBank/DDBJ whole genome shotgun (WGS) entry which is preliminary data.</text>
</comment>
<dbReference type="EMBL" id="JBFPER010000001">
    <property type="protein sequence ID" value="MEX0380451.1"/>
    <property type="molecule type" value="Genomic_DNA"/>
</dbReference>